<feature type="compositionally biased region" description="Acidic residues" evidence="1">
    <location>
        <begin position="185"/>
        <end position="197"/>
    </location>
</feature>
<evidence type="ECO:0000313" key="4">
    <source>
        <dbReference type="Proteomes" id="UP001231518"/>
    </source>
</evidence>
<sequence length="372" mass="41786">MEGRRVPSRVSEAQWGILMEFLESHPNLARARGYNNSARGRAEALRLWQEVANLLNAEGSGTTKSAKEWSVYISNYKSKLKKIVADINIDAHATGGGPPRAINLTDTDTRFLALLGPGFGQTAPQVRVQPFPDEGLPRKTLRVGDLSFEQEVSELLLASDQSDNEENIEDFFVLESELIQNHESDNDEDRDQDEDQDLGEKSGSDSSDNIPISELVRTNYYYGKNRYKWAKTPPSSRVRTPQHNIITSRAGSSKLTPEDELVDELSSRKLTYVGMLKKNKREIPIEFLPKKDREVNSTLFGFTSTKTLCSYVPKKNRAVMLVSSMHHSDQIDEKTNKPEIIMYYNLTKGGVDEADKNARFTPVAVAQGDGLW</sequence>
<gene>
    <name evidence="3" type="ORF">PYW07_009184</name>
</gene>
<feature type="region of interest" description="Disordered" evidence="1">
    <location>
        <begin position="182"/>
        <end position="210"/>
    </location>
</feature>
<organism evidence="3 4">
    <name type="scientific">Mythimna separata</name>
    <name type="common">Oriental armyworm</name>
    <name type="synonym">Pseudaletia separata</name>
    <dbReference type="NCBI Taxonomy" id="271217"/>
    <lineage>
        <taxon>Eukaryota</taxon>
        <taxon>Metazoa</taxon>
        <taxon>Ecdysozoa</taxon>
        <taxon>Arthropoda</taxon>
        <taxon>Hexapoda</taxon>
        <taxon>Insecta</taxon>
        <taxon>Pterygota</taxon>
        <taxon>Neoptera</taxon>
        <taxon>Endopterygota</taxon>
        <taxon>Lepidoptera</taxon>
        <taxon>Glossata</taxon>
        <taxon>Ditrysia</taxon>
        <taxon>Noctuoidea</taxon>
        <taxon>Noctuidae</taxon>
        <taxon>Noctuinae</taxon>
        <taxon>Hadenini</taxon>
        <taxon>Mythimna</taxon>
    </lineage>
</organism>
<dbReference type="AlphaFoldDB" id="A0AAD8DM49"/>
<dbReference type="EMBL" id="JARGEI010000024">
    <property type="protein sequence ID" value="KAJ8709358.1"/>
    <property type="molecule type" value="Genomic_DNA"/>
</dbReference>
<evidence type="ECO:0000259" key="2">
    <source>
        <dbReference type="Pfam" id="PF13843"/>
    </source>
</evidence>
<accession>A0AAD8DM49</accession>
<dbReference type="Proteomes" id="UP001231518">
    <property type="component" value="Chromosome 22"/>
</dbReference>
<protein>
    <recommendedName>
        <fullName evidence="2">PiggyBac transposable element-derived protein domain-containing protein</fullName>
    </recommendedName>
</protein>
<proteinExistence type="predicted"/>
<dbReference type="Pfam" id="PF13843">
    <property type="entry name" value="DDE_Tnp_1_7"/>
    <property type="match status" value="1"/>
</dbReference>
<name>A0AAD8DM49_MYTSE</name>
<feature type="domain" description="PiggyBac transposable element-derived protein" evidence="2">
    <location>
        <begin position="260"/>
        <end position="358"/>
    </location>
</feature>
<reference evidence="3" key="1">
    <citation type="submission" date="2023-03" db="EMBL/GenBank/DDBJ databases">
        <title>Chromosome-level genomes of two armyworms, Mythimna separata and Mythimna loreyi, provide insights into the biosynthesis and reception of sex pheromones.</title>
        <authorList>
            <person name="Zhao H."/>
        </authorList>
    </citation>
    <scope>NUCLEOTIDE SEQUENCE</scope>
    <source>
        <strain evidence="3">BeijingLab</strain>
        <tissue evidence="3">Pupa</tissue>
    </source>
</reference>
<comment type="caution">
    <text evidence="3">The sequence shown here is derived from an EMBL/GenBank/DDBJ whole genome shotgun (WGS) entry which is preliminary data.</text>
</comment>
<evidence type="ECO:0000256" key="1">
    <source>
        <dbReference type="SAM" id="MobiDB-lite"/>
    </source>
</evidence>
<dbReference type="InterPro" id="IPR029526">
    <property type="entry name" value="PGBD"/>
</dbReference>
<keyword evidence="4" id="KW-1185">Reference proteome</keyword>
<evidence type="ECO:0000313" key="3">
    <source>
        <dbReference type="EMBL" id="KAJ8709358.1"/>
    </source>
</evidence>